<keyword evidence="3" id="KW-1185">Reference proteome</keyword>
<dbReference type="InterPro" id="IPR013559">
    <property type="entry name" value="YheO"/>
</dbReference>
<dbReference type="Gene3D" id="3.30.450.20">
    <property type="entry name" value="PAS domain"/>
    <property type="match status" value="1"/>
</dbReference>
<dbReference type="InterPro" id="IPR039445">
    <property type="entry name" value="DauR-like_HTH"/>
</dbReference>
<dbReference type="EMBL" id="LT906470">
    <property type="protein sequence ID" value="SNV70316.1"/>
    <property type="molecule type" value="Genomic_DNA"/>
</dbReference>
<dbReference type="Proteomes" id="UP000214973">
    <property type="component" value="Chromosome 1"/>
</dbReference>
<protein>
    <submittedName>
        <fullName evidence="2">Uncharacterized protein conserved in bacteria</fullName>
    </submittedName>
</protein>
<evidence type="ECO:0000313" key="2">
    <source>
        <dbReference type="EMBL" id="SNV70316.1"/>
    </source>
</evidence>
<evidence type="ECO:0000313" key="3">
    <source>
        <dbReference type="Proteomes" id="UP000214973"/>
    </source>
</evidence>
<dbReference type="SMART" id="SM00086">
    <property type="entry name" value="PAC"/>
    <property type="match status" value="1"/>
</dbReference>
<dbReference type="AlphaFoldDB" id="A0A239ZI79"/>
<gene>
    <name evidence="2" type="ORF">SAMEA44547418_01355</name>
</gene>
<reference evidence="2 3" key="1">
    <citation type="submission" date="2017-06" db="EMBL/GenBank/DDBJ databases">
        <authorList>
            <consortium name="Pathogen Informatics"/>
        </authorList>
    </citation>
    <scope>NUCLEOTIDE SEQUENCE [LARGE SCALE GENOMIC DNA]</scope>
    <source>
        <strain evidence="2 3">NCTC12018</strain>
    </source>
</reference>
<accession>A0A239ZI79</accession>
<dbReference type="InterPro" id="IPR039446">
    <property type="entry name" value="DauR-like"/>
</dbReference>
<dbReference type="PROSITE" id="PS51257">
    <property type="entry name" value="PROKAR_LIPOPROTEIN"/>
    <property type="match status" value="1"/>
</dbReference>
<proteinExistence type="predicted"/>
<dbReference type="SUPFAM" id="SSF55785">
    <property type="entry name" value="PYP-like sensor domain (PAS domain)"/>
    <property type="match status" value="1"/>
</dbReference>
<dbReference type="Pfam" id="PF13309">
    <property type="entry name" value="HTH_22"/>
    <property type="match status" value="1"/>
</dbReference>
<sequence length="210" mass="23365">MSTLDRLRVIAHGLAIQFGQSCEVLIHDLQHDIDSSLVYIENGNITNRHVGDGPSHVVLDVLRHDDGGDGRFGYLTKTKEGRVLRSSTMYIRDDNGKIAYLLGINQDITDLVMMHSTLEHLIGIGNDDSESVERITTSVSDLLDDLLQDAERLVGKPGVLMNKTERLKAIAYLNDKGAFLISKSSEKIAEYFNISKFTLYSDLNAVKEES</sequence>
<organism evidence="2 3">
    <name type="scientific">Veillonella rodentium</name>
    <dbReference type="NCBI Taxonomy" id="248315"/>
    <lineage>
        <taxon>Bacteria</taxon>
        <taxon>Bacillati</taxon>
        <taxon>Bacillota</taxon>
        <taxon>Negativicutes</taxon>
        <taxon>Veillonellales</taxon>
        <taxon>Veillonellaceae</taxon>
        <taxon>Veillonella</taxon>
    </lineage>
</organism>
<dbReference type="InterPro" id="IPR035965">
    <property type="entry name" value="PAS-like_dom_sf"/>
</dbReference>
<name>A0A239ZI79_9FIRM</name>
<evidence type="ECO:0000259" key="1">
    <source>
        <dbReference type="PROSITE" id="PS50113"/>
    </source>
</evidence>
<dbReference type="InterPro" id="IPR000700">
    <property type="entry name" value="PAS-assoc_C"/>
</dbReference>
<dbReference type="PANTHER" id="PTHR35568:SF1">
    <property type="entry name" value="TRANSCRIPTIONAL REGULATOR DAUR"/>
    <property type="match status" value="1"/>
</dbReference>
<dbReference type="PROSITE" id="PS50113">
    <property type="entry name" value="PAC"/>
    <property type="match status" value="1"/>
</dbReference>
<dbReference type="Pfam" id="PF08348">
    <property type="entry name" value="PAS_6"/>
    <property type="match status" value="1"/>
</dbReference>
<dbReference type="KEGG" id="vrm:44547418_01355"/>
<feature type="domain" description="PAC" evidence="1">
    <location>
        <begin position="68"/>
        <end position="120"/>
    </location>
</feature>
<dbReference type="PANTHER" id="PTHR35568">
    <property type="entry name" value="TRANSCRIPTIONAL REGULATOR DAUR"/>
    <property type="match status" value="1"/>
</dbReference>
<dbReference type="InterPro" id="IPR001610">
    <property type="entry name" value="PAC"/>
</dbReference>
<dbReference type="RefSeq" id="WP_038115783.1">
    <property type="nucleotide sequence ID" value="NZ_LT906470.1"/>
</dbReference>